<feature type="region of interest" description="Disordered" evidence="1">
    <location>
        <begin position="1"/>
        <end position="127"/>
    </location>
</feature>
<reference evidence="2" key="2">
    <citation type="submission" date="2025-09" db="UniProtKB">
        <authorList>
            <consortium name="Ensembl"/>
        </authorList>
    </citation>
    <scope>IDENTIFICATION</scope>
</reference>
<dbReference type="GO" id="GO:2000051">
    <property type="term" value="P:negative regulation of non-canonical Wnt signaling pathway"/>
    <property type="evidence" value="ECO:0007669"/>
    <property type="project" value="TreeGrafter"/>
</dbReference>
<dbReference type="GO" id="GO:0006511">
    <property type="term" value="P:ubiquitin-dependent protein catabolic process"/>
    <property type="evidence" value="ECO:0007669"/>
    <property type="project" value="TreeGrafter"/>
</dbReference>
<evidence type="ECO:0000313" key="3">
    <source>
        <dbReference type="Proteomes" id="UP000261660"/>
    </source>
</evidence>
<keyword evidence="3" id="KW-1185">Reference proteome</keyword>
<feature type="compositionally biased region" description="Polar residues" evidence="1">
    <location>
        <begin position="36"/>
        <end position="47"/>
    </location>
</feature>
<dbReference type="InParanoid" id="A0A3Q3GL01"/>
<dbReference type="PANTHER" id="PTHR22605:SF18">
    <property type="entry name" value="E3 UBIQUITIN-PROTEIN LIGASE RNF213-ALPHA"/>
    <property type="match status" value="1"/>
</dbReference>
<dbReference type="GO" id="GO:0016020">
    <property type="term" value="C:membrane"/>
    <property type="evidence" value="ECO:0007669"/>
    <property type="project" value="TreeGrafter"/>
</dbReference>
<accession>A0A3Q3GL01</accession>
<feature type="compositionally biased region" description="Basic and acidic residues" evidence="1">
    <location>
        <begin position="1"/>
        <end position="24"/>
    </location>
</feature>
<evidence type="ECO:0000256" key="1">
    <source>
        <dbReference type="SAM" id="MobiDB-lite"/>
    </source>
</evidence>
<dbReference type="GeneTree" id="ENSGT00940000166332"/>
<feature type="compositionally biased region" description="Basic and acidic residues" evidence="1">
    <location>
        <begin position="72"/>
        <end position="90"/>
    </location>
</feature>
<organism evidence="2 3">
    <name type="scientific">Labrus bergylta</name>
    <name type="common">ballan wrasse</name>
    <dbReference type="NCBI Taxonomy" id="56723"/>
    <lineage>
        <taxon>Eukaryota</taxon>
        <taxon>Metazoa</taxon>
        <taxon>Chordata</taxon>
        <taxon>Craniata</taxon>
        <taxon>Vertebrata</taxon>
        <taxon>Euteleostomi</taxon>
        <taxon>Actinopterygii</taxon>
        <taxon>Neopterygii</taxon>
        <taxon>Teleostei</taxon>
        <taxon>Neoteleostei</taxon>
        <taxon>Acanthomorphata</taxon>
        <taxon>Eupercaria</taxon>
        <taxon>Labriformes</taxon>
        <taxon>Labridae</taxon>
        <taxon>Labrus</taxon>
    </lineage>
</organism>
<dbReference type="STRING" id="56723.ENSLBEP00000031358"/>
<name>A0A3Q3GL01_9LABR</name>
<dbReference type="GO" id="GO:0016887">
    <property type="term" value="F:ATP hydrolysis activity"/>
    <property type="evidence" value="ECO:0007669"/>
    <property type="project" value="InterPro"/>
</dbReference>
<evidence type="ECO:0000313" key="2">
    <source>
        <dbReference type="Ensembl" id="ENSLBEP00000031358.1"/>
    </source>
</evidence>
<dbReference type="Ensembl" id="ENSLBET00000032783.1">
    <property type="protein sequence ID" value="ENSLBEP00000031358.1"/>
    <property type="gene ID" value="ENSLBEG00000023669.1"/>
</dbReference>
<dbReference type="AlphaFoldDB" id="A0A3Q3GL01"/>
<dbReference type="GO" id="GO:0005730">
    <property type="term" value="C:nucleolus"/>
    <property type="evidence" value="ECO:0007669"/>
    <property type="project" value="TreeGrafter"/>
</dbReference>
<sequence>MSADKEAKDKPVSESETSADKKDAAAATQSEDAKSAQDQTLSTDTPTQRPPLRDGKAATSQPGAGKGTKTANSKEQKTDGKNSKNKKDTAATKPTLDQNANAKTSPKPSEQSKQKGNSLQEQKKQNNTIAASDRLTIYFHAVLSKDFKFDPDEDRVFIRAGCGIGTWNENAVEDLGEHGFLVQGSLTTKKKDVESESIPYKYVVYKHKKVKYEYEFIYKLDSTQQTVNRCLFVKPHILTEKGDWHQYDDIVCVEPPTNVLKRLKETIKDTLWPDQKRDLIKGRTIAGYVMLETIFDLLRSWDVANLKGFLVQLNQFFHVYGEPFVYEDRQKKWNSLGYGKDDVKRMLKDFMLENVIPQASKDGDKKMLYIQNHMRAAVIMLCVCKQYFIGLTLAELNPLCTALCLPKLNKDDFLQYWSDFSQDVPILKKALINLMKSHSHLMEVDVLLVRSCLYLMPFDGLEECLTHINTELLDVLHIFTNKSPQEISYSNFQENAVDQIEFYCTKIEQLNKSHPLTAASVEKCALEAVTSLCQSEGRLLERLQINWKFGKLISTIIEKSWPKDRQGNYREDEEVVLQHLLSWTAAKNIFQLYGIFTIQNKHKHVVSNREFQVYRS</sequence>
<dbReference type="GO" id="GO:0005829">
    <property type="term" value="C:cytosol"/>
    <property type="evidence" value="ECO:0007669"/>
    <property type="project" value="TreeGrafter"/>
</dbReference>
<dbReference type="GO" id="GO:0004842">
    <property type="term" value="F:ubiquitin-protein transferase activity"/>
    <property type="evidence" value="ECO:0007669"/>
    <property type="project" value="InterPro"/>
</dbReference>
<dbReference type="InterPro" id="IPR031248">
    <property type="entry name" value="RNF213"/>
</dbReference>
<dbReference type="GO" id="GO:0002040">
    <property type="term" value="P:sprouting angiogenesis"/>
    <property type="evidence" value="ECO:0007669"/>
    <property type="project" value="TreeGrafter"/>
</dbReference>
<proteinExistence type="predicted"/>
<dbReference type="Proteomes" id="UP000261660">
    <property type="component" value="Unplaced"/>
</dbReference>
<feature type="compositionally biased region" description="Polar residues" evidence="1">
    <location>
        <begin position="95"/>
        <end position="127"/>
    </location>
</feature>
<reference evidence="2" key="1">
    <citation type="submission" date="2025-08" db="UniProtKB">
        <authorList>
            <consortium name="Ensembl"/>
        </authorList>
    </citation>
    <scope>IDENTIFICATION</scope>
</reference>
<protein>
    <submittedName>
        <fullName evidence="2">Uncharacterized protein</fullName>
    </submittedName>
</protein>
<dbReference type="PANTHER" id="PTHR22605">
    <property type="entry name" value="RZ-TYPE DOMAIN-CONTAINING PROTEIN"/>
    <property type="match status" value="1"/>
</dbReference>